<keyword evidence="6" id="KW-0443">Lipid metabolism</keyword>
<feature type="transmembrane region" description="Helical" evidence="10">
    <location>
        <begin position="94"/>
        <end position="118"/>
    </location>
</feature>
<keyword evidence="11" id="KW-0012">Acyltransferase</keyword>
<keyword evidence="9" id="KW-1208">Phospholipid metabolism</keyword>
<dbReference type="EMBL" id="CASHTH010000801">
    <property type="protein sequence ID" value="CAI8007882.1"/>
    <property type="molecule type" value="Genomic_DNA"/>
</dbReference>
<sequence>MGALPWGYVVLFLRRGIDIREYGSGRTGMSNALRTAGMKLAGVVLLLDLVKGMGAVFLARALIGDPTSEVAAGLMALVGHNWPVFLSFRGGRGIAPGLGSLAVMSPLSAICGVVVFLPICLITRYLSLGSILGVLSACVVLVALILLEFNLWGFSSNLYLIYALLGGGVIIWQHKDNIQRLLNGTERRIGNPAARIE</sequence>
<keyword evidence="7 10" id="KW-0472">Membrane</keyword>
<dbReference type="AlphaFoldDB" id="A0AA35RBF5"/>
<comment type="caution">
    <text evidence="11">The sequence shown here is derived from an EMBL/GenBank/DDBJ whole genome shotgun (WGS) entry which is preliminary data.</text>
</comment>
<keyword evidence="5 10" id="KW-1133">Transmembrane helix</keyword>
<evidence type="ECO:0000256" key="4">
    <source>
        <dbReference type="ARBA" id="ARBA00022692"/>
    </source>
</evidence>
<dbReference type="PANTHER" id="PTHR30309:SF0">
    <property type="entry name" value="GLYCEROL-3-PHOSPHATE ACYLTRANSFERASE-RELATED"/>
    <property type="match status" value="1"/>
</dbReference>
<proteinExistence type="inferred from homology"/>
<keyword evidence="4 10" id="KW-0812">Transmembrane</keyword>
<dbReference type="HAMAP" id="MF_01043">
    <property type="entry name" value="PlsY"/>
    <property type="match status" value="1"/>
</dbReference>
<evidence type="ECO:0000256" key="10">
    <source>
        <dbReference type="SAM" id="Phobius"/>
    </source>
</evidence>
<evidence type="ECO:0000256" key="3">
    <source>
        <dbReference type="ARBA" id="ARBA00022679"/>
    </source>
</evidence>
<accession>A0AA35RBF5</accession>
<keyword evidence="1" id="KW-1003">Cell membrane</keyword>
<dbReference type="GO" id="GO:0008654">
    <property type="term" value="P:phospholipid biosynthetic process"/>
    <property type="evidence" value="ECO:0007669"/>
    <property type="project" value="UniProtKB-KW"/>
</dbReference>
<keyword evidence="2" id="KW-0444">Lipid biosynthesis</keyword>
<evidence type="ECO:0000313" key="11">
    <source>
        <dbReference type="EMBL" id="CAI8007882.1"/>
    </source>
</evidence>
<dbReference type="GO" id="GO:0005886">
    <property type="term" value="C:plasma membrane"/>
    <property type="evidence" value="ECO:0007669"/>
    <property type="project" value="InterPro"/>
</dbReference>
<dbReference type="GO" id="GO:0043772">
    <property type="term" value="F:acyl-phosphate glycerol-3-phosphate acyltransferase activity"/>
    <property type="evidence" value="ECO:0007669"/>
    <property type="project" value="InterPro"/>
</dbReference>
<dbReference type="SMART" id="SM01207">
    <property type="entry name" value="G3P_acyltransf"/>
    <property type="match status" value="1"/>
</dbReference>
<reference evidence="11" key="1">
    <citation type="submission" date="2023-03" db="EMBL/GenBank/DDBJ databases">
        <authorList>
            <person name="Steffen K."/>
            <person name="Cardenas P."/>
        </authorList>
    </citation>
    <scope>NUCLEOTIDE SEQUENCE</scope>
</reference>
<feature type="transmembrane region" description="Helical" evidence="10">
    <location>
        <begin position="40"/>
        <end position="63"/>
    </location>
</feature>
<feature type="transmembrane region" description="Helical" evidence="10">
    <location>
        <begin position="152"/>
        <end position="172"/>
    </location>
</feature>
<name>A0AA35RBF5_GEOBA</name>
<evidence type="ECO:0000256" key="6">
    <source>
        <dbReference type="ARBA" id="ARBA00023098"/>
    </source>
</evidence>
<keyword evidence="12" id="KW-1185">Reference proteome</keyword>
<keyword evidence="8" id="KW-0594">Phospholipid biosynthesis</keyword>
<dbReference type="Proteomes" id="UP001174909">
    <property type="component" value="Unassembled WGS sequence"/>
</dbReference>
<evidence type="ECO:0000256" key="2">
    <source>
        <dbReference type="ARBA" id="ARBA00022516"/>
    </source>
</evidence>
<feature type="transmembrane region" description="Helical" evidence="10">
    <location>
        <begin position="125"/>
        <end position="146"/>
    </location>
</feature>
<dbReference type="PANTHER" id="PTHR30309">
    <property type="entry name" value="INNER MEMBRANE PROTEIN YGIH"/>
    <property type="match status" value="1"/>
</dbReference>
<dbReference type="Pfam" id="PF02660">
    <property type="entry name" value="G3P_acyltransf"/>
    <property type="match status" value="1"/>
</dbReference>
<evidence type="ECO:0000256" key="9">
    <source>
        <dbReference type="ARBA" id="ARBA00023264"/>
    </source>
</evidence>
<evidence type="ECO:0000313" key="12">
    <source>
        <dbReference type="Proteomes" id="UP001174909"/>
    </source>
</evidence>
<dbReference type="InterPro" id="IPR003811">
    <property type="entry name" value="G3P_acylTferase_PlsY"/>
</dbReference>
<dbReference type="NCBIfam" id="TIGR00023">
    <property type="entry name" value="glycerol-3-phosphate 1-O-acyltransferase PlsY"/>
    <property type="match status" value="1"/>
</dbReference>
<keyword evidence="3" id="KW-0808">Transferase</keyword>
<protein>
    <submittedName>
        <fullName evidence="11">Glycerol-3-phosphate acyltransferase 3</fullName>
    </submittedName>
</protein>
<evidence type="ECO:0000256" key="1">
    <source>
        <dbReference type="ARBA" id="ARBA00022475"/>
    </source>
</evidence>
<evidence type="ECO:0000256" key="5">
    <source>
        <dbReference type="ARBA" id="ARBA00022989"/>
    </source>
</evidence>
<evidence type="ECO:0000256" key="8">
    <source>
        <dbReference type="ARBA" id="ARBA00023209"/>
    </source>
</evidence>
<evidence type="ECO:0000256" key="7">
    <source>
        <dbReference type="ARBA" id="ARBA00023136"/>
    </source>
</evidence>
<gene>
    <name evidence="11" type="ORF">GBAR_LOCUS5459</name>
</gene>
<organism evidence="11 12">
    <name type="scientific">Geodia barretti</name>
    <name type="common">Barrett's horny sponge</name>
    <dbReference type="NCBI Taxonomy" id="519541"/>
    <lineage>
        <taxon>Eukaryota</taxon>
        <taxon>Metazoa</taxon>
        <taxon>Porifera</taxon>
        <taxon>Demospongiae</taxon>
        <taxon>Heteroscleromorpha</taxon>
        <taxon>Tetractinellida</taxon>
        <taxon>Astrophorina</taxon>
        <taxon>Geodiidae</taxon>
        <taxon>Geodia</taxon>
    </lineage>
</organism>